<protein>
    <submittedName>
        <fullName evidence="2">Uncharacterized protein</fullName>
    </submittedName>
</protein>
<accession>A0ABD5PD61</accession>
<keyword evidence="1" id="KW-1133">Transmembrane helix</keyword>
<keyword evidence="1" id="KW-0812">Transmembrane</keyword>
<comment type="caution">
    <text evidence="2">The sequence shown here is derived from an EMBL/GenBank/DDBJ whole genome shotgun (WGS) entry which is preliminary data.</text>
</comment>
<evidence type="ECO:0000313" key="3">
    <source>
        <dbReference type="Proteomes" id="UP001595921"/>
    </source>
</evidence>
<keyword evidence="3" id="KW-1185">Reference proteome</keyword>
<dbReference type="RefSeq" id="WP_267623660.1">
    <property type="nucleotide sequence ID" value="NZ_JAODIW010000008.1"/>
</dbReference>
<keyword evidence="1" id="KW-0472">Membrane</keyword>
<feature type="transmembrane region" description="Helical" evidence="1">
    <location>
        <begin position="44"/>
        <end position="62"/>
    </location>
</feature>
<name>A0ABD5PD61_9EURY</name>
<evidence type="ECO:0000256" key="1">
    <source>
        <dbReference type="SAM" id="Phobius"/>
    </source>
</evidence>
<dbReference type="AlphaFoldDB" id="A0ABD5PD61"/>
<evidence type="ECO:0000313" key="2">
    <source>
        <dbReference type="EMBL" id="MFC4358570.1"/>
    </source>
</evidence>
<dbReference type="Proteomes" id="UP001595921">
    <property type="component" value="Unassembled WGS sequence"/>
</dbReference>
<reference evidence="2 3" key="1">
    <citation type="journal article" date="2019" name="Int. J. Syst. Evol. Microbiol.">
        <title>The Global Catalogue of Microorganisms (GCM) 10K type strain sequencing project: providing services to taxonomists for standard genome sequencing and annotation.</title>
        <authorList>
            <consortium name="The Broad Institute Genomics Platform"/>
            <consortium name="The Broad Institute Genome Sequencing Center for Infectious Disease"/>
            <person name="Wu L."/>
            <person name="Ma J."/>
        </authorList>
    </citation>
    <scope>NUCLEOTIDE SEQUENCE [LARGE SCALE GENOMIC DNA]</scope>
    <source>
        <strain evidence="2 3">CGMCC 1.12553</strain>
    </source>
</reference>
<proteinExistence type="predicted"/>
<organism evidence="2 3">
    <name type="scientific">Halobium salinum</name>
    <dbReference type="NCBI Taxonomy" id="1364940"/>
    <lineage>
        <taxon>Archaea</taxon>
        <taxon>Methanobacteriati</taxon>
        <taxon>Methanobacteriota</taxon>
        <taxon>Stenosarchaea group</taxon>
        <taxon>Halobacteria</taxon>
        <taxon>Halobacteriales</taxon>
        <taxon>Haloferacaceae</taxon>
        <taxon>Halobium</taxon>
    </lineage>
</organism>
<sequence>MAPSASLTSTTLAVAAVSALVAFTLGSAFHGVGSITGAVDAALANPGVPLAVLGGALAVYGLDARAGRER</sequence>
<gene>
    <name evidence="2" type="ORF">ACFO0N_11520</name>
</gene>
<dbReference type="EMBL" id="JBHSDS010000006">
    <property type="protein sequence ID" value="MFC4358570.1"/>
    <property type="molecule type" value="Genomic_DNA"/>
</dbReference>